<dbReference type="RefSeq" id="WP_197991547.1">
    <property type="nucleotide sequence ID" value="NZ_JACYXC010000001.1"/>
</dbReference>
<dbReference type="InterPro" id="IPR001128">
    <property type="entry name" value="Cyt_P450"/>
</dbReference>
<sequence>MTTTTTTLPAGCPHRLDGTGSDVHGEAAALRAQGPAARVLLPGDIPAWSVTDPNLIRRLLTHPGISKDAHRHWPAFIEGRLPADWPLRIWVDVRNALSAYGDEHRRLRRPLATAFTTRRVRALVPHVQAITDALLDDLGTAGPEETVDLRARFAWRLPLLVVNAVLGVPEHLHDGFRDAIGLLFATDLAPEEAAAAPVAVYELIDELIAHKKDHPGDDVTSALIAAAEDADGRLTTGELRDSLMLLIGAGHETTVNLLDNAVVELLRNPDQLALALSGEVGWEKVVEEALRHQAPVASILLRFAVHDLTDEPTGIRFAQGDAIVINFAAAGRDPHVHGPGADRFDVTRDDHSHLSFGHGPHLCLGAELARIEARIALPALFARFPGLRLADTPLQPLASFISNGHQRVPVRLGRTAG</sequence>
<dbReference type="Proteomes" id="UP000807371">
    <property type="component" value="Unassembled WGS sequence"/>
</dbReference>
<keyword evidence="2" id="KW-0349">Heme</keyword>
<evidence type="ECO:0000256" key="1">
    <source>
        <dbReference type="ARBA" id="ARBA00010617"/>
    </source>
</evidence>
<organism evidence="4 5">
    <name type="scientific">Streptomyces pactum</name>
    <dbReference type="NCBI Taxonomy" id="68249"/>
    <lineage>
        <taxon>Bacteria</taxon>
        <taxon>Bacillati</taxon>
        <taxon>Actinomycetota</taxon>
        <taxon>Actinomycetes</taxon>
        <taxon>Kitasatosporales</taxon>
        <taxon>Streptomycetaceae</taxon>
        <taxon>Streptomyces</taxon>
    </lineage>
</organism>
<evidence type="ECO:0000313" key="5">
    <source>
        <dbReference type="Proteomes" id="UP000807371"/>
    </source>
</evidence>
<accession>A0ABS0NT46</accession>
<dbReference type="PRINTS" id="PR00359">
    <property type="entry name" value="BP450"/>
</dbReference>
<dbReference type="InterPro" id="IPR036396">
    <property type="entry name" value="Cyt_P450_sf"/>
</dbReference>
<protein>
    <submittedName>
        <fullName evidence="4">Cytochrome P450</fullName>
    </submittedName>
</protein>
<dbReference type="PANTHER" id="PTHR46696">
    <property type="entry name" value="P450, PUTATIVE (EUROFUNG)-RELATED"/>
    <property type="match status" value="1"/>
</dbReference>
<evidence type="ECO:0000256" key="3">
    <source>
        <dbReference type="SAM" id="MobiDB-lite"/>
    </source>
</evidence>
<keyword evidence="2" id="KW-0503">Monooxygenase</keyword>
<dbReference type="Pfam" id="PF00067">
    <property type="entry name" value="p450"/>
    <property type="match status" value="1"/>
</dbReference>
<keyword evidence="2" id="KW-0408">Iron</keyword>
<dbReference type="PROSITE" id="PS00086">
    <property type="entry name" value="CYTOCHROME_P450"/>
    <property type="match status" value="1"/>
</dbReference>
<dbReference type="EMBL" id="JACYXC010000001">
    <property type="protein sequence ID" value="MBH5338377.1"/>
    <property type="molecule type" value="Genomic_DNA"/>
</dbReference>
<dbReference type="SUPFAM" id="SSF48264">
    <property type="entry name" value="Cytochrome P450"/>
    <property type="match status" value="1"/>
</dbReference>
<name>A0ABS0NT46_9ACTN</name>
<gene>
    <name evidence="4" type="ORF">IHE55_27730</name>
</gene>
<comment type="similarity">
    <text evidence="1 2">Belongs to the cytochrome P450 family.</text>
</comment>
<evidence type="ECO:0000256" key="2">
    <source>
        <dbReference type="RuleBase" id="RU000461"/>
    </source>
</evidence>
<dbReference type="InterPro" id="IPR017972">
    <property type="entry name" value="Cyt_P450_CS"/>
</dbReference>
<keyword evidence="2" id="KW-0479">Metal-binding</keyword>
<keyword evidence="5" id="KW-1185">Reference proteome</keyword>
<comment type="caution">
    <text evidence="4">The sequence shown here is derived from an EMBL/GenBank/DDBJ whole genome shotgun (WGS) entry which is preliminary data.</text>
</comment>
<dbReference type="Gene3D" id="1.10.630.10">
    <property type="entry name" value="Cytochrome P450"/>
    <property type="match status" value="1"/>
</dbReference>
<dbReference type="PRINTS" id="PR00385">
    <property type="entry name" value="P450"/>
</dbReference>
<keyword evidence="2" id="KW-0560">Oxidoreductase</keyword>
<dbReference type="CDD" id="cd11029">
    <property type="entry name" value="CYP107-like"/>
    <property type="match status" value="1"/>
</dbReference>
<reference evidence="4 5" key="1">
    <citation type="submission" date="2020-09" db="EMBL/GenBank/DDBJ databases">
        <title>Biosynthesis of the nuclear factor of activated T cells inhibitor NFAT-133 and its congeners in Streptomyces pactum.</title>
        <authorList>
            <person name="Zhou W."/>
            <person name="Posri P."/>
            <person name="Abugrain M.E."/>
            <person name="Weisberg A.J."/>
            <person name="Chang J.H."/>
            <person name="Mahmud T."/>
        </authorList>
    </citation>
    <scope>NUCLEOTIDE SEQUENCE [LARGE SCALE GENOMIC DNA]</scope>
    <source>
        <strain evidence="4 5">ATCC 27456</strain>
    </source>
</reference>
<feature type="region of interest" description="Disordered" evidence="3">
    <location>
        <begin position="1"/>
        <end position="20"/>
    </location>
</feature>
<dbReference type="InterPro" id="IPR002397">
    <property type="entry name" value="Cyt_P450_B"/>
</dbReference>
<proteinExistence type="inferred from homology"/>
<evidence type="ECO:0000313" key="4">
    <source>
        <dbReference type="EMBL" id="MBH5338377.1"/>
    </source>
</evidence>
<dbReference type="PANTHER" id="PTHR46696:SF1">
    <property type="entry name" value="CYTOCHROME P450 YJIB-RELATED"/>
    <property type="match status" value="1"/>
</dbReference>